<dbReference type="PANTHER" id="PTHR43851:SF3">
    <property type="entry name" value="COENZYME Q8"/>
    <property type="match status" value="1"/>
</dbReference>
<dbReference type="InterPro" id="IPR011009">
    <property type="entry name" value="Kinase-like_dom_sf"/>
</dbReference>
<organism evidence="7 8">
    <name type="scientific">Ostreobium quekettii</name>
    <dbReference type="NCBI Taxonomy" id="121088"/>
    <lineage>
        <taxon>Eukaryota</taxon>
        <taxon>Viridiplantae</taxon>
        <taxon>Chlorophyta</taxon>
        <taxon>core chlorophytes</taxon>
        <taxon>Ulvophyceae</taxon>
        <taxon>TCBD clade</taxon>
        <taxon>Bryopsidales</taxon>
        <taxon>Ostreobineae</taxon>
        <taxon>Ostreobiaceae</taxon>
        <taxon>Ostreobium</taxon>
    </lineage>
</organism>
<dbReference type="EMBL" id="CAJHUC010000448">
    <property type="protein sequence ID" value="CAD7696232.1"/>
    <property type="molecule type" value="Genomic_DNA"/>
</dbReference>
<dbReference type="GO" id="GO:0016740">
    <property type="term" value="F:transferase activity"/>
    <property type="evidence" value="ECO:0007669"/>
    <property type="project" value="UniProtKB-KW"/>
</dbReference>
<dbReference type="OrthoDB" id="201153at2759"/>
<comment type="caution">
    <text evidence="7">The sequence shown here is derived from an EMBL/GenBank/DDBJ whole genome shotgun (WGS) entry which is preliminary data.</text>
</comment>
<keyword evidence="8" id="KW-1185">Reference proteome</keyword>
<gene>
    <name evidence="7" type="ORF">OSTQU699_LOCUS1593</name>
</gene>
<dbReference type="GO" id="GO:0006744">
    <property type="term" value="P:ubiquinone biosynthetic process"/>
    <property type="evidence" value="ECO:0007669"/>
    <property type="project" value="TreeGrafter"/>
</dbReference>
<keyword evidence="4" id="KW-0067">ATP-binding</keyword>
<name>A0A8S1IR66_9CHLO</name>
<dbReference type="Gene3D" id="1.10.510.10">
    <property type="entry name" value="Transferase(Phosphotransferase) domain 1"/>
    <property type="match status" value="1"/>
</dbReference>
<feature type="compositionally biased region" description="Polar residues" evidence="5">
    <location>
        <begin position="56"/>
        <end position="71"/>
    </location>
</feature>
<dbReference type="AlphaFoldDB" id="A0A8S1IR66"/>
<proteinExistence type="inferred from homology"/>
<evidence type="ECO:0000313" key="8">
    <source>
        <dbReference type="Proteomes" id="UP000708148"/>
    </source>
</evidence>
<dbReference type="Proteomes" id="UP000708148">
    <property type="component" value="Unassembled WGS sequence"/>
</dbReference>
<dbReference type="GO" id="GO:0005524">
    <property type="term" value="F:ATP binding"/>
    <property type="evidence" value="ECO:0007669"/>
    <property type="project" value="UniProtKB-KW"/>
</dbReference>
<dbReference type="SUPFAM" id="SSF56112">
    <property type="entry name" value="Protein kinase-like (PK-like)"/>
    <property type="match status" value="1"/>
</dbReference>
<dbReference type="InterPro" id="IPR034646">
    <property type="entry name" value="ADCK3_dom"/>
</dbReference>
<evidence type="ECO:0000256" key="5">
    <source>
        <dbReference type="SAM" id="MobiDB-lite"/>
    </source>
</evidence>
<keyword evidence="2" id="KW-0808">Transferase</keyword>
<feature type="domain" description="ABC1 atypical kinase-like" evidence="6">
    <location>
        <begin position="173"/>
        <end position="416"/>
    </location>
</feature>
<evidence type="ECO:0000256" key="3">
    <source>
        <dbReference type="ARBA" id="ARBA00022741"/>
    </source>
</evidence>
<dbReference type="CDD" id="cd13970">
    <property type="entry name" value="ABC1_ADCK3"/>
    <property type="match status" value="1"/>
</dbReference>
<evidence type="ECO:0000313" key="7">
    <source>
        <dbReference type="EMBL" id="CAD7696232.1"/>
    </source>
</evidence>
<dbReference type="InterPro" id="IPR004147">
    <property type="entry name" value="ABC1_dom"/>
</dbReference>
<reference evidence="7" key="1">
    <citation type="submission" date="2020-12" db="EMBL/GenBank/DDBJ databases">
        <authorList>
            <person name="Iha C."/>
        </authorList>
    </citation>
    <scope>NUCLEOTIDE SEQUENCE</scope>
</reference>
<feature type="region of interest" description="Disordered" evidence="5">
    <location>
        <begin position="1"/>
        <end position="81"/>
    </location>
</feature>
<evidence type="ECO:0000256" key="4">
    <source>
        <dbReference type="ARBA" id="ARBA00022840"/>
    </source>
</evidence>
<comment type="similarity">
    <text evidence="1">Belongs to the protein kinase superfamily. ADCK protein kinase family.</text>
</comment>
<feature type="compositionally biased region" description="Polar residues" evidence="5">
    <location>
        <begin position="21"/>
        <end position="34"/>
    </location>
</feature>
<evidence type="ECO:0000256" key="2">
    <source>
        <dbReference type="ARBA" id="ARBA00022679"/>
    </source>
</evidence>
<protein>
    <recommendedName>
        <fullName evidence="6">ABC1 atypical kinase-like domain-containing protein</fullName>
    </recommendedName>
</protein>
<evidence type="ECO:0000256" key="1">
    <source>
        <dbReference type="ARBA" id="ARBA00009670"/>
    </source>
</evidence>
<sequence>MGAAASPEPLFRNGSRAGYAPSTSPGLASTSQSDFIGMVSPPASQPGTSIGPKPTQPLTPESTIPQRTLDSASRERKVPATPLQRIMGFGSLGASLAFGAMKDSMSRTLGGSVREANERDTQMVGAFISGDNAEILAAGLCRMRGAALKLGQMLSLQDENLVPPALQTALERVRAGADYMPRTQLEQVLQEDLGTGWQDRLAEFDFMPMAAASIGQVHRGVLHDGRPVAMKVQYPGVAQSIASDLQNLMMLLKVTNMLPAGLFVDNAATVMERELALECDYTNEMRSQARFRDLVEGDETCCAHFQVPAIVPELCSTRVLTSEWVPGVAIDKVHEMPSEVRNRVGSRLLYITLRELFTWRFMQTDPNWGNFLYDSETDMLSLIDFGAARDYPKTFVDNYLRMVQACAERDREKVLHWSQELGFLTGDESRAMQDAHCEAAFIVGLPFGAEGTYDFGGHSQLTPRVAELGAKMLKDRLCPPPDEAYSLHRKLSGAFLCCIKLRAEVPARALFLEVLNSHKFG</sequence>
<evidence type="ECO:0000259" key="6">
    <source>
        <dbReference type="Pfam" id="PF03109"/>
    </source>
</evidence>
<dbReference type="PANTHER" id="PTHR43851">
    <property type="match status" value="1"/>
</dbReference>
<accession>A0A8S1IR66</accession>
<keyword evidence="3" id="KW-0547">Nucleotide-binding</keyword>
<dbReference type="InterPro" id="IPR051409">
    <property type="entry name" value="Atypical_kinase_ADCK"/>
</dbReference>
<dbReference type="Pfam" id="PF03109">
    <property type="entry name" value="ABC1"/>
    <property type="match status" value="1"/>
</dbReference>